<evidence type="ECO:0000256" key="1">
    <source>
        <dbReference type="ARBA" id="ARBA00001024"/>
    </source>
</evidence>
<name>A0A2X0NTW3_9BASI</name>
<dbReference type="InterPro" id="IPR029058">
    <property type="entry name" value="AB_hydrolase_fold"/>
</dbReference>
<proteinExistence type="inferred from homology"/>
<dbReference type="PANTHER" id="PTHR34853:SF1">
    <property type="entry name" value="LIPASE 5"/>
    <property type="match status" value="1"/>
</dbReference>
<dbReference type="SUPFAM" id="SSF53474">
    <property type="entry name" value="alpha/beta-Hydrolases"/>
    <property type="match status" value="1"/>
</dbReference>
<dbReference type="PANTHER" id="PTHR34853">
    <property type="match status" value="1"/>
</dbReference>
<reference evidence="7 8" key="1">
    <citation type="submission" date="2016-11" db="EMBL/GenBank/DDBJ databases">
        <authorList>
            <person name="Jaros S."/>
            <person name="Januszkiewicz K."/>
            <person name="Wedrychowicz H."/>
        </authorList>
    </citation>
    <scope>NUCLEOTIDE SEQUENCE [LARGE SCALE GENOMIC DNA]</scope>
</reference>
<keyword evidence="8" id="KW-1185">Reference proteome</keyword>
<evidence type="ECO:0000313" key="7">
    <source>
        <dbReference type="EMBL" id="SGY23164.1"/>
    </source>
</evidence>
<dbReference type="Proteomes" id="UP000249464">
    <property type="component" value="Unassembled WGS sequence"/>
</dbReference>
<evidence type="ECO:0000256" key="6">
    <source>
        <dbReference type="PIRNR" id="PIRNR029171"/>
    </source>
</evidence>
<feature type="signal peptide" evidence="6">
    <location>
        <begin position="1"/>
        <end position="26"/>
    </location>
</feature>
<dbReference type="AlphaFoldDB" id="A0A2X0NTW3"/>
<dbReference type="GO" id="GO:0004806">
    <property type="term" value="F:triacylglycerol lipase activity"/>
    <property type="evidence" value="ECO:0007669"/>
    <property type="project" value="UniProtKB-UniRule"/>
</dbReference>
<protein>
    <recommendedName>
        <fullName evidence="2">triacylglycerol lipase</fullName>
        <ecNumber evidence="2">3.1.1.3</ecNumber>
    </recommendedName>
</protein>
<dbReference type="EC" id="3.1.1.3" evidence="2"/>
<dbReference type="PIRSF" id="PIRSF029171">
    <property type="entry name" value="Esterase_LipA"/>
    <property type="match status" value="1"/>
</dbReference>
<keyword evidence="6" id="KW-0732">Signal</keyword>
<comment type="catalytic activity">
    <reaction evidence="1">
        <text>a triacylglycerol + H2O = a diacylglycerol + a fatty acid + H(+)</text>
        <dbReference type="Rhea" id="RHEA:12044"/>
        <dbReference type="ChEBI" id="CHEBI:15377"/>
        <dbReference type="ChEBI" id="CHEBI:15378"/>
        <dbReference type="ChEBI" id="CHEBI:17855"/>
        <dbReference type="ChEBI" id="CHEBI:18035"/>
        <dbReference type="ChEBI" id="CHEBI:28868"/>
        <dbReference type="EC" id="3.1.1.3"/>
    </reaction>
</comment>
<dbReference type="Pfam" id="PF03583">
    <property type="entry name" value="LIP"/>
    <property type="match status" value="1"/>
</dbReference>
<dbReference type="InterPro" id="IPR005152">
    <property type="entry name" value="Lipase_secreted"/>
</dbReference>
<evidence type="ECO:0000256" key="2">
    <source>
        <dbReference type="ARBA" id="ARBA00013279"/>
    </source>
</evidence>
<dbReference type="Gene3D" id="1.10.260.130">
    <property type="match status" value="1"/>
</dbReference>
<comment type="similarity">
    <text evidence="6">Belongs to the AB hydrolase superfamily. Lipase family.</text>
</comment>
<accession>A0A2X0NTW3</accession>
<evidence type="ECO:0000313" key="8">
    <source>
        <dbReference type="Proteomes" id="UP000249464"/>
    </source>
</evidence>
<sequence length="442" mass="47119">MMDLHRSTILRAATGILALCASLTSAALPAPDSDPFYVPPSTFANDAPGTVYRTRLALNPGVGVTGTQILFRTTDALGKPASTVTTILQSARASPKYLVSYNMYEDGAAAKCAPSYCFNTSPFQLFCPDGDLQLTQILLRGWTTIVTDFLGTTSAFSVGHQSGYQILDGYRAAINFLRLPKDVILGGYGYSGGAIGTGWSAALHNSYAPELNIKALAFGGTPANMATTLNKLNGGAFAVSIARNGFAVAGLAGQLSAFPELQARFDKVGTAKGKAAIASARNECGASDIIRFAFTNILSTSFQSIGKGLLSDEMVARYLALSDMKANVTETPTKPSIYMFHSKTDEVIPYSSAHETAQTWCGRGSKILFTTEIGGGGHVGTQVVYGERVFNWLDAQLRGTSPALRTCSFVNKFTLTVPDRAPYRHNLIVCSTNESYQYCAEI</sequence>
<dbReference type="EMBL" id="FQNC01000019">
    <property type="protein sequence ID" value="SGY23164.1"/>
    <property type="molecule type" value="Genomic_DNA"/>
</dbReference>
<dbReference type="Gene3D" id="3.40.50.1820">
    <property type="entry name" value="alpha/beta hydrolase"/>
    <property type="match status" value="1"/>
</dbReference>
<evidence type="ECO:0000256" key="5">
    <source>
        <dbReference type="ARBA" id="ARBA00023098"/>
    </source>
</evidence>
<keyword evidence="4" id="KW-0442">Lipid degradation</keyword>
<dbReference type="GO" id="GO:0016042">
    <property type="term" value="P:lipid catabolic process"/>
    <property type="evidence" value="ECO:0007669"/>
    <property type="project" value="UniProtKB-UniRule"/>
</dbReference>
<feature type="chain" id="PRO_5015802531" description="triacylglycerol lipase" evidence="6">
    <location>
        <begin position="27"/>
        <end position="442"/>
    </location>
</feature>
<organism evidence="7 8">
    <name type="scientific">Microbotryum silenes-dioicae</name>
    <dbReference type="NCBI Taxonomy" id="796604"/>
    <lineage>
        <taxon>Eukaryota</taxon>
        <taxon>Fungi</taxon>
        <taxon>Dikarya</taxon>
        <taxon>Basidiomycota</taxon>
        <taxon>Pucciniomycotina</taxon>
        <taxon>Microbotryomycetes</taxon>
        <taxon>Microbotryales</taxon>
        <taxon>Microbotryaceae</taxon>
        <taxon>Microbotryum</taxon>
    </lineage>
</organism>
<evidence type="ECO:0000256" key="4">
    <source>
        <dbReference type="ARBA" id="ARBA00022963"/>
    </source>
</evidence>
<evidence type="ECO:0000256" key="3">
    <source>
        <dbReference type="ARBA" id="ARBA00022801"/>
    </source>
</evidence>
<keyword evidence="5" id="KW-0443">Lipid metabolism</keyword>
<keyword evidence="3" id="KW-0378">Hydrolase</keyword>
<gene>
    <name evidence="7" type="primary">BQ5605_C019g08908</name>
    <name evidence="7" type="ORF">BQ5605_C019G08908</name>
</gene>